<dbReference type="Proteomes" id="UP000234681">
    <property type="component" value="Chromosome 1"/>
</dbReference>
<sequence>MDSRGLPGTSTLSIRMAPGCLQVEPFLSSVHEIGKGRPETLWCC</sequence>
<evidence type="ECO:0000313" key="2">
    <source>
        <dbReference type="Proteomes" id="UP000234681"/>
    </source>
</evidence>
<protein>
    <submittedName>
        <fullName evidence="1">RCG40631</fullName>
    </submittedName>
</protein>
<gene>
    <name evidence="1" type="ORF">rCG_40631</name>
</gene>
<reference evidence="1 2" key="1">
    <citation type="submission" date="2005-09" db="EMBL/GenBank/DDBJ databases">
        <authorList>
            <person name="Mural R.J."/>
            <person name="Li P.W."/>
            <person name="Adams M.D."/>
            <person name="Amanatides P.G."/>
            <person name="Baden-Tillson H."/>
            <person name="Barnstead M."/>
            <person name="Chin S.H."/>
            <person name="Dew I."/>
            <person name="Evans C.A."/>
            <person name="Ferriera S."/>
            <person name="Flanigan M."/>
            <person name="Fosler C."/>
            <person name="Glodek A."/>
            <person name="Gu Z."/>
            <person name="Holt R.A."/>
            <person name="Jennings D."/>
            <person name="Kraft C.L."/>
            <person name="Lu F."/>
            <person name="Nguyen T."/>
            <person name="Nusskern D.R."/>
            <person name="Pfannkoch C.M."/>
            <person name="Sitter C."/>
            <person name="Sutton G.G."/>
            <person name="Venter J.C."/>
            <person name="Wang Z."/>
            <person name="Woodage T."/>
            <person name="Zheng X.H."/>
            <person name="Zhong F."/>
        </authorList>
    </citation>
    <scope>NUCLEOTIDE SEQUENCE [LARGE SCALE GENOMIC DNA]</scope>
    <source>
        <strain>BN</strain>
        <strain evidence="2">Sprague-Dawley</strain>
    </source>
</reference>
<organism evidence="1 2">
    <name type="scientific">Rattus norvegicus</name>
    <name type="common">Rat</name>
    <dbReference type="NCBI Taxonomy" id="10116"/>
    <lineage>
        <taxon>Eukaryota</taxon>
        <taxon>Metazoa</taxon>
        <taxon>Chordata</taxon>
        <taxon>Craniata</taxon>
        <taxon>Vertebrata</taxon>
        <taxon>Euteleostomi</taxon>
        <taxon>Mammalia</taxon>
        <taxon>Eutheria</taxon>
        <taxon>Euarchontoglires</taxon>
        <taxon>Glires</taxon>
        <taxon>Rodentia</taxon>
        <taxon>Myomorpha</taxon>
        <taxon>Muroidea</taxon>
        <taxon>Muridae</taxon>
        <taxon>Murinae</taxon>
        <taxon>Rattus</taxon>
    </lineage>
</organism>
<name>A6I5Z9_RAT</name>
<proteinExistence type="predicted"/>
<evidence type="ECO:0000313" key="1">
    <source>
        <dbReference type="EMBL" id="EDM18581.1"/>
    </source>
</evidence>
<dbReference type="AlphaFoldDB" id="A6I5Z9"/>
<accession>A6I5Z9</accession>
<dbReference type="EMBL" id="CH473956">
    <property type="protein sequence ID" value="EDM18581.1"/>
    <property type="molecule type" value="Genomic_DNA"/>
</dbReference>